<dbReference type="EMBL" id="JAOL01000160">
    <property type="protein sequence ID" value="EUA87615.1"/>
    <property type="molecule type" value="Genomic_DNA"/>
</dbReference>
<dbReference type="GO" id="GO:0008762">
    <property type="term" value="F:UDP-N-acetylmuramate dehydrogenase activity"/>
    <property type="evidence" value="ECO:0007669"/>
    <property type="project" value="UniProtKB-EC"/>
</dbReference>
<dbReference type="Proteomes" id="UP000020681">
    <property type="component" value="Unassembled WGS sequence"/>
</dbReference>
<accession>A0ABN0QSP2</accession>
<evidence type="ECO:0000313" key="1">
    <source>
        <dbReference type="EMBL" id="EUA87615.1"/>
    </source>
</evidence>
<reference evidence="1 2" key="1">
    <citation type="submission" date="2014-01" db="EMBL/GenBank/DDBJ databases">
        <authorList>
            <person name="Dobos K."/>
            <person name="Lenaerts A."/>
            <person name="Ordway D."/>
            <person name="DeGroote M.A."/>
            <person name="Parker T."/>
            <person name="Sizemore C."/>
            <person name="Tallon L.J."/>
            <person name="Sadzewicz L.K."/>
            <person name="Sengamalay N."/>
            <person name="Fraser C.M."/>
            <person name="Hine E."/>
            <person name="Shefchek K.A."/>
            <person name="Das S.P."/>
            <person name="Tettelin H."/>
        </authorList>
    </citation>
    <scope>NUCLEOTIDE SEQUENCE [LARGE SCALE GENOMIC DNA]</scope>
    <source>
        <strain evidence="1 2">Harvey</strain>
    </source>
</reference>
<sequence length="38" mass="4138">MFDAQGNVRGPYKGIYAELAPSDASELKAAPMRWTAHS</sequence>
<protein>
    <submittedName>
        <fullName evidence="1">UDP-N-acetylmuramate dehydrogenase domain protein</fullName>
        <ecNumber evidence="1">1.3.1.98</ecNumber>
    </submittedName>
</protein>
<keyword evidence="2" id="KW-1185">Reference proteome</keyword>
<comment type="caution">
    <text evidence="1">The sequence shown here is derived from an EMBL/GenBank/DDBJ whole genome shotgun (WGS) entry which is preliminary data.</text>
</comment>
<organism evidence="1 2">
    <name type="scientific">Mycobacterium ulcerans str. Harvey</name>
    <dbReference type="NCBI Taxonomy" id="1299332"/>
    <lineage>
        <taxon>Bacteria</taxon>
        <taxon>Bacillati</taxon>
        <taxon>Actinomycetota</taxon>
        <taxon>Actinomycetes</taxon>
        <taxon>Mycobacteriales</taxon>
        <taxon>Mycobacteriaceae</taxon>
        <taxon>Mycobacterium</taxon>
        <taxon>Mycobacterium ulcerans group</taxon>
    </lineage>
</organism>
<evidence type="ECO:0000313" key="2">
    <source>
        <dbReference type="Proteomes" id="UP000020681"/>
    </source>
</evidence>
<name>A0ABN0QSP2_MYCUL</name>
<gene>
    <name evidence="1" type="ORF">I551_5973</name>
</gene>
<keyword evidence="1" id="KW-0560">Oxidoreductase</keyword>
<dbReference type="EC" id="1.3.1.98" evidence="1"/>
<proteinExistence type="predicted"/>